<dbReference type="RefSeq" id="WP_138404766.1">
    <property type="nucleotide sequence ID" value="NZ_VBSP01000024.1"/>
</dbReference>
<dbReference type="InterPro" id="IPR011990">
    <property type="entry name" value="TPR-like_helical_dom_sf"/>
</dbReference>
<organism evidence="1 2">
    <name type="scientific">Ruoffia tabacinasalis</name>
    <dbReference type="NCBI Taxonomy" id="87458"/>
    <lineage>
        <taxon>Bacteria</taxon>
        <taxon>Bacillati</taxon>
        <taxon>Bacillota</taxon>
        <taxon>Bacilli</taxon>
        <taxon>Lactobacillales</taxon>
        <taxon>Aerococcaceae</taxon>
        <taxon>Ruoffia</taxon>
    </lineage>
</organism>
<dbReference type="AlphaFoldDB" id="A0A5R9DVL0"/>
<protein>
    <submittedName>
        <fullName evidence="1">DUF924 domain-containing protein</fullName>
    </submittedName>
</protein>
<comment type="caution">
    <text evidence="1">The sequence shown here is derived from an EMBL/GenBank/DDBJ whole genome shotgun (WGS) entry which is preliminary data.</text>
</comment>
<dbReference type="SUPFAM" id="SSF48452">
    <property type="entry name" value="TPR-like"/>
    <property type="match status" value="1"/>
</dbReference>
<reference evidence="1 2" key="1">
    <citation type="submission" date="2019-05" db="EMBL/GenBank/DDBJ databases">
        <title>The metagenome of a microbial culture collection derived from dairy environment covers the genomic content of the human microbiome.</title>
        <authorList>
            <person name="Roder T."/>
            <person name="Wuthrich D."/>
            <person name="Sattari Z."/>
            <person name="Von Ah U."/>
            <person name="Bar C."/>
            <person name="Ronchi F."/>
            <person name="Macpherson A.J."/>
            <person name="Ganal-Vonarburg S.C."/>
            <person name="Bruggmann R."/>
            <person name="Vergeres G."/>
        </authorList>
    </citation>
    <scope>NUCLEOTIDE SEQUENCE [LARGE SCALE GENOMIC DNA]</scope>
    <source>
        <strain evidence="1 2">FAM 24227</strain>
    </source>
</reference>
<dbReference type="Gene3D" id="1.20.58.320">
    <property type="entry name" value="TPR-like"/>
    <property type="match status" value="1"/>
</dbReference>
<proteinExistence type="predicted"/>
<sequence length="183" mass="21560">MKLARYQDVLDFWFAPENADLLFEKNDDFDSEIRQRFGKTWEAACAGLLWEWRDHLYGRLAEIIVLDQFSRNLCRGDAKSFTQDAMALVLAQELYQLPEFDEEFSVQEKHFAMMPFMHSESTEIHETALRIFTEIGDENALHYENLHKDIIDRFGRYPHRNDVLGRETTPQEAAFLTEPNSSF</sequence>
<dbReference type="EMBL" id="VBSP01000024">
    <property type="protein sequence ID" value="TLQ40789.1"/>
    <property type="molecule type" value="Genomic_DNA"/>
</dbReference>
<dbReference type="OrthoDB" id="7593450at2"/>
<accession>A0A5R9DVL0</accession>
<dbReference type="Proteomes" id="UP000306420">
    <property type="component" value="Unassembled WGS sequence"/>
</dbReference>
<name>A0A5R9DVL0_9LACT</name>
<dbReference type="InterPro" id="IPR010323">
    <property type="entry name" value="DUF924"/>
</dbReference>
<evidence type="ECO:0000313" key="1">
    <source>
        <dbReference type="EMBL" id="TLQ40789.1"/>
    </source>
</evidence>
<evidence type="ECO:0000313" key="2">
    <source>
        <dbReference type="Proteomes" id="UP000306420"/>
    </source>
</evidence>
<dbReference type="Pfam" id="PF06041">
    <property type="entry name" value="DUF924"/>
    <property type="match status" value="1"/>
</dbReference>
<gene>
    <name evidence="1" type="ORF">FEZ33_07400</name>
</gene>
<dbReference type="Gene3D" id="1.25.40.10">
    <property type="entry name" value="Tetratricopeptide repeat domain"/>
    <property type="match status" value="1"/>
</dbReference>